<keyword evidence="1" id="KW-0732">Signal</keyword>
<dbReference type="Proteomes" id="UP001642540">
    <property type="component" value="Unassembled WGS sequence"/>
</dbReference>
<evidence type="ECO:0000256" key="1">
    <source>
        <dbReference type="SAM" id="SignalP"/>
    </source>
</evidence>
<proteinExistence type="predicted"/>
<evidence type="ECO:0000313" key="3">
    <source>
        <dbReference type="Proteomes" id="UP001642540"/>
    </source>
</evidence>
<gene>
    <name evidence="2" type="ORF">ODALV1_LOCUS10029</name>
</gene>
<protein>
    <submittedName>
        <fullName evidence="2">Uncharacterized protein</fullName>
    </submittedName>
</protein>
<sequence length="159" mass="17245">MNRVLLLLIFTTLFKLYIASYEAERIAVEPTETVLFPEQFGTNKGGVDDPCDDIIDCSANCFHCCDVDDSVTAFCSGSAKLPLCDTFKSLYVTQCSDELNDLCACTTSLVPRNINSQSVAERGIQPAMTSTLPTVLATSAPLLHDTEQSIVIPDPSNIL</sequence>
<comment type="caution">
    <text evidence="2">The sequence shown here is derived from an EMBL/GenBank/DDBJ whole genome shotgun (WGS) entry which is preliminary data.</text>
</comment>
<feature type="chain" id="PRO_5047239682" evidence="1">
    <location>
        <begin position="20"/>
        <end position="159"/>
    </location>
</feature>
<dbReference type="EMBL" id="CAXLJM020000030">
    <property type="protein sequence ID" value="CAL8098704.1"/>
    <property type="molecule type" value="Genomic_DNA"/>
</dbReference>
<name>A0ABP1QD90_9HEXA</name>
<keyword evidence="3" id="KW-1185">Reference proteome</keyword>
<accession>A0ABP1QD90</accession>
<evidence type="ECO:0000313" key="2">
    <source>
        <dbReference type="EMBL" id="CAL8098704.1"/>
    </source>
</evidence>
<reference evidence="2 3" key="1">
    <citation type="submission" date="2024-08" db="EMBL/GenBank/DDBJ databases">
        <authorList>
            <person name="Cucini C."/>
            <person name="Frati F."/>
        </authorList>
    </citation>
    <scope>NUCLEOTIDE SEQUENCE [LARGE SCALE GENOMIC DNA]</scope>
</reference>
<organism evidence="2 3">
    <name type="scientific">Orchesella dallaii</name>
    <dbReference type="NCBI Taxonomy" id="48710"/>
    <lineage>
        <taxon>Eukaryota</taxon>
        <taxon>Metazoa</taxon>
        <taxon>Ecdysozoa</taxon>
        <taxon>Arthropoda</taxon>
        <taxon>Hexapoda</taxon>
        <taxon>Collembola</taxon>
        <taxon>Entomobryomorpha</taxon>
        <taxon>Entomobryoidea</taxon>
        <taxon>Orchesellidae</taxon>
        <taxon>Orchesellinae</taxon>
        <taxon>Orchesella</taxon>
    </lineage>
</organism>
<feature type="signal peptide" evidence="1">
    <location>
        <begin position="1"/>
        <end position="19"/>
    </location>
</feature>